<evidence type="ECO:0000256" key="1">
    <source>
        <dbReference type="SAM" id="MobiDB-lite"/>
    </source>
</evidence>
<sequence length="141" mass="15481">MNLVGENQFTTTGDEGYAVKYIFIAGGASRGMLQVRVDGELLYQKSPGRNPENPQPTPEEFERVTVEVLSRVDGTQSGQLPTIPDDIMAEFLALHEDMKGKLAELIVKGELTATGQFTEAYSGPSQREMSEEEKKLVELSA</sequence>
<feature type="compositionally biased region" description="Basic and acidic residues" evidence="1">
    <location>
        <begin position="128"/>
        <end position="141"/>
    </location>
</feature>
<proteinExistence type="predicted"/>
<gene>
    <name evidence="2" type="ORF">DSPE1174_LOCUS25330</name>
</gene>
<dbReference type="EMBL" id="HBGS01048721">
    <property type="protein sequence ID" value="CAD9463297.1"/>
    <property type="molecule type" value="Transcribed_RNA"/>
</dbReference>
<reference evidence="2" key="1">
    <citation type="submission" date="2021-01" db="EMBL/GenBank/DDBJ databases">
        <authorList>
            <person name="Corre E."/>
            <person name="Pelletier E."/>
            <person name="Niang G."/>
            <person name="Scheremetjew M."/>
            <person name="Finn R."/>
            <person name="Kale V."/>
            <person name="Holt S."/>
            <person name="Cochrane G."/>
            <person name="Meng A."/>
            <person name="Brown T."/>
            <person name="Cohen L."/>
        </authorList>
    </citation>
    <scope>NUCLEOTIDE SEQUENCE</scope>
    <source>
        <strain evidence="2">CCMP1381</strain>
    </source>
</reference>
<name>A0A7S2GQG3_9STRA</name>
<protein>
    <submittedName>
        <fullName evidence="2">Uncharacterized protein</fullName>
    </submittedName>
</protein>
<feature type="region of interest" description="Disordered" evidence="1">
    <location>
        <begin position="118"/>
        <end position="141"/>
    </location>
</feature>
<organism evidence="2">
    <name type="scientific">Octactis speculum</name>
    <dbReference type="NCBI Taxonomy" id="3111310"/>
    <lineage>
        <taxon>Eukaryota</taxon>
        <taxon>Sar</taxon>
        <taxon>Stramenopiles</taxon>
        <taxon>Ochrophyta</taxon>
        <taxon>Dictyochophyceae</taxon>
        <taxon>Dictyochales</taxon>
        <taxon>Dictyochaceae</taxon>
        <taxon>Octactis</taxon>
    </lineage>
</organism>
<accession>A0A7S2GQG3</accession>
<evidence type="ECO:0000313" key="2">
    <source>
        <dbReference type="EMBL" id="CAD9463297.1"/>
    </source>
</evidence>
<dbReference type="AlphaFoldDB" id="A0A7S2GQG3"/>
<feature type="compositionally biased region" description="Polar residues" evidence="1">
    <location>
        <begin position="118"/>
        <end position="127"/>
    </location>
</feature>